<sequence>MNVATRPMIEHNPLKAPTTDGLIPRCISNAVIMAPGASAMLKFRNTVAALAGRTVCCLYSFQPCLMALKLF</sequence>
<proteinExistence type="predicted"/>
<accession>A0A0A9ESM2</accession>
<organism evidence="1">
    <name type="scientific">Arundo donax</name>
    <name type="common">Giant reed</name>
    <name type="synonym">Donax arundinaceus</name>
    <dbReference type="NCBI Taxonomy" id="35708"/>
    <lineage>
        <taxon>Eukaryota</taxon>
        <taxon>Viridiplantae</taxon>
        <taxon>Streptophyta</taxon>
        <taxon>Embryophyta</taxon>
        <taxon>Tracheophyta</taxon>
        <taxon>Spermatophyta</taxon>
        <taxon>Magnoliopsida</taxon>
        <taxon>Liliopsida</taxon>
        <taxon>Poales</taxon>
        <taxon>Poaceae</taxon>
        <taxon>PACMAD clade</taxon>
        <taxon>Arundinoideae</taxon>
        <taxon>Arundineae</taxon>
        <taxon>Arundo</taxon>
    </lineage>
</organism>
<evidence type="ECO:0000313" key="1">
    <source>
        <dbReference type="EMBL" id="JAD99022.1"/>
    </source>
</evidence>
<reference evidence="1" key="1">
    <citation type="submission" date="2014-09" db="EMBL/GenBank/DDBJ databases">
        <authorList>
            <person name="Magalhaes I.L.F."/>
            <person name="Oliveira U."/>
            <person name="Santos F.R."/>
            <person name="Vidigal T.H.D.A."/>
            <person name="Brescovit A.D."/>
            <person name="Santos A.J."/>
        </authorList>
    </citation>
    <scope>NUCLEOTIDE SEQUENCE</scope>
    <source>
        <tissue evidence="1">Shoot tissue taken approximately 20 cm above the soil surface</tissue>
    </source>
</reference>
<name>A0A0A9ESM2_ARUDO</name>
<reference evidence="1" key="2">
    <citation type="journal article" date="2015" name="Data Brief">
        <title>Shoot transcriptome of the giant reed, Arundo donax.</title>
        <authorList>
            <person name="Barrero R.A."/>
            <person name="Guerrero F.D."/>
            <person name="Moolhuijzen P."/>
            <person name="Goolsby J.A."/>
            <person name="Tidwell J."/>
            <person name="Bellgard S.E."/>
            <person name="Bellgard M.I."/>
        </authorList>
    </citation>
    <scope>NUCLEOTIDE SEQUENCE</scope>
    <source>
        <tissue evidence="1">Shoot tissue taken approximately 20 cm above the soil surface</tissue>
    </source>
</reference>
<dbReference type="EMBL" id="GBRH01198873">
    <property type="protein sequence ID" value="JAD99022.1"/>
    <property type="molecule type" value="Transcribed_RNA"/>
</dbReference>
<protein>
    <submittedName>
        <fullName evidence="1">Uncharacterized protein</fullName>
    </submittedName>
</protein>
<dbReference type="AlphaFoldDB" id="A0A0A9ESM2"/>